<reference evidence="2 3" key="1">
    <citation type="submission" date="2018-11" db="EMBL/GenBank/DDBJ databases">
        <authorList>
            <consortium name="Pathogen Informatics"/>
        </authorList>
    </citation>
    <scope>NUCLEOTIDE SEQUENCE [LARGE SCALE GENOMIC DNA]</scope>
</reference>
<keyword evidence="1" id="KW-1133">Transmembrane helix</keyword>
<organism evidence="2 3">
    <name type="scientific">Strongylus vulgaris</name>
    <name type="common">Blood worm</name>
    <dbReference type="NCBI Taxonomy" id="40348"/>
    <lineage>
        <taxon>Eukaryota</taxon>
        <taxon>Metazoa</taxon>
        <taxon>Ecdysozoa</taxon>
        <taxon>Nematoda</taxon>
        <taxon>Chromadorea</taxon>
        <taxon>Rhabditida</taxon>
        <taxon>Rhabditina</taxon>
        <taxon>Rhabditomorpha</taxon>
        <taxon>Strongyloidea</taxon>
        <taxon>Strongylidae</taxon>
        <taxon>Strongylus</taxon>
    </lineage>
</organism>
<proteinExistence type="predicted"/>
<dbReference type="EMBL" id="UYYB01094445">
    <property type="protein sequence ID" value="VDM74334.1"/>
    <property type="molecule type" value="Genomic_DNA"/>
</dbReference>
<sequence length="65" mass="7320">MSSLLPYLRIILKYSELSTLVLVLVIVISTVLVFTSLYVGGAVAVKLRTDRLMEEVSRILIFLHI</sequence>
<keyword evidence="3" id="KW-1185">Reference proteome</keyword>
<evidence type="ECO:0000256" key="1">
    <source>
        <dbReference type="SAM" id="Phobius"/>
    </source>
</evidence>
<feature type="transmembrane region" description="Helical" evidence="1">
    <location>
        <begin position="20"/>
        <end position="45"/>
    </location>
</feature>
<accession>A0A3P7J8R3</accession>
<protein>
    <submittedName>
        <fullName evidence="2">Uncharacterized protein</fullName>
    </submittedName>
</protein>
<name>A0A3P7J8R3_STRVU</name>
<keyword evidence="1" id="KW-0472">Membrane</keyword>
<evidence type="ECO:0000313" key="3">
    <source>
        <dbReference type="Proteomes" id="UP000270094"/>
    </source>
</evidence>
<evidence type="ECO:0000313" key="2">
    <source>
        <dbReference type="EMBL" id="VDM74334.1"/>
    </source>
</evidence>
<dbReference type="AlphaFoldDB" id="A0A3P7J8R3"/>
<gene>
    <name evidence="2" type="ORF">SVUK_LOCUS9332</name>
</gene>
<dbReference type="Proteomes" id="UP000270094">
    <property type="component" value="Unassembled WGS sequence"/>
</dbReference>
<keyword evidence="1" id="KW-0812">Transmembrane</keyword>